<dbReference type="InterPro" id="IPR058625">
    <property type="entry name" value="MdtA-like_BSH"/>
</dbReference>
<dbReference type="GO" id="GO:0005886">
    <property type="term" value="C:plasma membrane"/>
    <property type="evidence" value="ECO:0007669"/>
    <property type="project" value="TreeGrafter"/>
</dbReference>
<dbReference type="PANTHER" id="PTHR30158">
    <property type="entry name" value="ACRA/E-RELATED COMPONENT OF DRUG EFFLUX TRANSPORTER"/>
    <property type="match status" value="1"/>
</dbReference>
<feature type="signal peptide" evidence="3">
    <location>
        <begin position="1"/>
        <end position="25"/>
    </location>
</feature>
<dbReference type="Gene3D" id="2.40.30.170">
    <property type="match status" value="1"/>
</dbReference>
<feature type="domain" description="Multidrug resistance protein MdtA-like barrel-sandwich hybrid" evidence="5">
    <location>
        <begin position="60"/>
        <end position="197"/>
    </location>
</feature>
<accession>A0A4R7CAK6</accession>
<evidence type="ECO:0000259" key="6">
    <source>
        <dbReference type="Pfam" id="PF25944"/>
    </source>
</evidence>
<dbReference type="InterPro" id="IPR006143">
    <property type="entry name" value="RND_pump_MFP"/>
</dbReference>
<dbReference type="SUPFAM" id="SSF111369">
    <property type="entry name" value="HlyD-like secretion proteins"/>
    <property type="match status" value="1"/>
</dbReference>
<dbReference type="Gene3D" id="1.10.287.470">
    <property type="entry name" value="Helix hairpin bin"/>
    <property type="match status" value="1"/>
</dbReference>
<evidence type="ECO:0000256" key="1">
    <source>
        <dbReference type="ARBA" id="ARBA00004196"/>
    </source>
</evidence>
<dbReference type="Pfam" id="PF25944">
    <property type="entry name" value="Beta-barrel_RND"/>
    <property type="match status" value="1"/>
</dbReference>
<dbReference type="OrthoDB" id="9816569at2"/>
<dbReference type="GO" id="GO:0022857">
    <property type="term" value="F:transmembrane transporter activity"/>
    <property type="evidence" value="ECO:0007669"/>
    <property type="project" value="InterPro"/>
</dbReference>
<dbReference type="Pfam" id="PF25876">
    <property type="entry name" value="HH_MFP_RND"/>
    <property type="match status" value="1"/>
</dbReference>
<dbReference type="InterPro" id="IPR058626">
    <property type="entry name" value="MdtA-like_b-barrel"/>
</dbReference>
<dbReference type="GO" id="GO:0046677">
    <property type="term" value="P:response to antibiotic"/>
    <property type="evidence" value="ECO:0007669"/>
    <property type="project" value="TreeGrafter"/>
</dbReference>
<organism evidence="8 9">
    <name type="scientific">Enterovirga rhinocerotis</name>
    <dbReference type="NCBI Taxonomy" id="1339210"/>
    <lineage>
        <taxon>Bacteria</taxon>
        <taxon>Pseudomonadati</taxon>
        <taxon>Pseudomonadota</taxon>
        <taxon>Alphaproteobacteria</taxon>
        <taxon>Hyphomicrobiales</taxon>
        <taxon>Methylobacteriaceae</taxon>
        <taxon>Enterovirga</taxon>
    </lineage>
</organism>
<evidence type="ECO:0000313" key="9">
    <source>
        <dbReference type="Proteomes" id="UP000295122"/>
    </source>
</evidence>
<name>A0A4R7CAK6_9HYPH</name>
<dbReference type="InterPro" id="IPR058624">
    <property type="entry name" value="MdtA-like_HH"/>
</dbReference>
<comment type="caution">
    <text evidence="8">The sequence shown here is derived from an EMBL/GenBank/DDBJ whole genome shotgun (WGS) entry which is preliminary data.</text>
</comment>
<feature type="domain" description="Multidrug resistance protein MdtA-like C-terminal permuted SH3" evidence="7">
    <location>
        <begin position="300"/>
        <end position="359"/>
    </location>
</feature>
<dbReference type="Pfam" id="PF25917">
    <property type="entry name" value="BSH_RND"/>
    <property type="match status" value="1"/>
</dbReference>
<feature type="domain" description="Multidrug resistance protein MdtA-like alpha-helical hairpin" evidence="4">
    <location>
        <begin position="100"/>
        <end position="169"/>
    </location>
</feature>
<evidence type="ECO:0000259" key="4">
    <source>
        <dbReference type="Pfam" id="PF25876"/>
    </source>
</evidence>
<dbReference type="Proteomes" id="UP000295122">
    <property type="component" value="Unassembled WGS sequence"/>
</dbReference>
<gene>
    <name evidence="8" type="ORF">EV668_1692</name>
</gene>
<evidence type="ECO:0000259" key="7">
    <source>
        <dbReference type="Pfam" id="PF25967"/>
    </source>
</evidence>
<evidence type="ECO:0000313" key="8">
    <source>
        <dbReference type="EMBL" id="TDR94405.1"/>
    </source>
</evidence>
<evidence type="ECO:0000259" key="5">
    <source>
        <dbReference type="Pfam" id="PF25917"/>
    </source>
</evidence>
<feature type="chain" id="PRO_5020737510" evidence="3">
    <location>
        <begin position="26"/>
        <end position="382"/>
    </location>
</feature>
<dbReference type="Pfam" id="PF25967">
    <property type="entry name" value="RND-MFP_C"/>
    <property type="match status" value="1"/>
</dbReference>
<keyword evidence="3" id="KW-0732">Signal</keyword>
<keyword evidence="9" id="KW-1185">Reference proteome</keyword>
<dbReference type="Gene3D" id="2.40.50.100">
    <property type="match status" value="1"/>
</dbReference>
<dbReference type="PANTHER" id="PTHR30158:SF24">
    <property type="entry name" value="HLYD FAMILY SECRETION PROTEIN"/>
    <property type="match status" value="1"/>
</dbReference>
<dbReference type="GO" id="GO:0030313">
    <property type="term" value="C:cell envelope"/>
    <property type="evidence" value="ECO:0007669"/>
    <property type="project" value="UniProtKB-SubCell"/>
</dbReference>
<dbReference type="InterPro" id="IPR058627">
    <property type="entry name" value="MdtA-like_C"/>
</dbReference>
<sequence>MRLTKTAILAAAMAISAFAVGAATAQMPGGPPPKVTVAKPVVKDVVEYDEFTGRFAAVDSVDVRARVSGYLEKVGFTDGAIVKKDDLLFVIDRRPYKAALDQAQASVASAQARLTFAQTDYERAQSLQRTGNISDQLVDQRRQSYVSARADLDSAQGALRNAQLNFDFTEIKAPVSGRISRRNISVGNLVNANDTLLTNIVTMDPIYFYFDVDERSYLAYSRVLLMARQSGNEPTSDALLALTGEREFKRPAKMDFIDNRIDQASGTIQARVIAENKDLLLVPGLFGRVQVTGSPPHRGVLIPDEAIATDQDRRFVWVVAGDGTVSAKVVRPGPRIDGYRLIRSGLTGDETIVVNGLQRVRPGIKVTPERQELPPVKAVNGQ</sequence>
<dbReference type="NCBIfam" id="TIGR01730">
    <property type="entry name" value="RND_mfp"/>
    <property type="match status" value="1"/>
</dbReference>
<reference evidence="8 9" key="1">
    <citation type="submission" date="2019-03" db="EMBL/GenBank/DDBJ databases">
        <title>Genomic Encyclopedia of Type Strains, Phase IV (KMG-IV): sequencing the most valuable type-strain genomes for metagenomic binning, comparative biology and taxonomic classification.</title>
        <authorList>
            <person name="Goeker M."/>
        </authorList>
    </citation>
    <scope>NUCLEOTIDE SEQUENCE [LARGE SCALE GENOMIC DNA]</scope>
    <source>
        <strain evidence="8 9">DSM 25903</strain>
    </source>
</reference>
<proteinExistence type="inferred from homology"/>
<protein>
    <submittedName>
        <fullName evidence="8">RND family efflux transporter MFP subunit</fullName>
    </submittedName>
</protein>
<feature type="domain" description="Multidrug resistance protein MdtA-like beta-barrel" evidence="6">
    <location>
        <begin position="247"/>
        <end position="291"/>
    </location>
</feature>
<dbReference type="EMBL" id="SNZR01000011">
    <property type="protein sequence ID" value="TDR94405.1"/>
    <property type="molecule type" value="Genomic_DNA"/>
</dbReference>
<dbReference type="Gene3D" id="2.40.420.20">
    <property type="match status" value="1"/>
</dbReference>
<comment type="subcellular location">
    <subcellularLocation>
        <location evidence="1">Cell envelope</location>
    </subcellularLocation>
</comment>
<evidence type="ECO:0000256" key="3">
    <source>
        <dbReference type="SAM" id="SignalP"/>
    </source>
</evidence>
<comment type="similarity">
    <text evidence="2">Belongs to the membrane fusion protein (MFP) (TC 8.A.1) family.</text>
</comment>
<dbReference type="AlphaFoldDB" id="A0A4R7CAK6"/>
<evidence type="ECO:0000256" key="2">
    <source>
        <dbReference type="ARBA" id="ARBA00009477"/>
    </source>
</evidence>